<accession>A0AAE1D6I4</accession>
<organism evidence="1 2">
    <name type="scientific">Elysia crispata</name>
    <name type="common">lettuce slug</name>
    <dbReference type="NCBI Taxonomy" id="231223"/>
    <lineage>
        <taxon>Eukaryota</taxon>
        <taxon>Metazoa</taxon>
        <taxon>Spiralia</taxon>
        <taxon>Lophotrochozoa</taxon>
        <taxon>Mollusca</taxon>
        <taxon>Gastropoda</taxon>
        <taxon>Heterobranchia</taxon>
        <taxon>Euthyneura</taxon>
        <taxon>Panpulmonata</taxon>
        <taxon>Sacoglossa</taxon>
        <taxon>Placobranchoidea</taxon>
        <taxon>Plakobranchidae</taxon>
        <taxon>Elysia</taxon>
    </lineage>
</organism>
<proteinExistence type="predicted"/>
<gene>
    <name evidence="1" type="ORF">RRG08_028141</name>
</gene>
<name>A0AAE1D6I4_9GAST</name>
<evidence type="ECO:0000313" key="2">
    <source>
        <dbReference type="Proteomes" id="UP001283361"/>
    </source>
</evidence>
<reference evidence="1" key="1">
    <citation type="journal article" date="2023" name="G3 (Bethesda)">
        <title>A reference genome for the long-term kleptoplast-retaining sea slug Elysia crispata morphotype clarki.</title>
        <authorList>
            <person name="Eastman K.E."/>
            <person name="Pendleton A.L."/>
            <person name="Shaikh M.A."/>
            <person name="Suttiyut T."/>
            <person name="Ogas R."/>
            <person name="Tomko P."/>
            <person name="Gavelis G."/>
            <person name="Widhalm J.R."/>
            <person name="Wisecaver J.H."/>
        </authorList>
    </citation>
    <scope>NUCLEOTIDE SEQUENCE</scope>
    <source>
        <strain evidence="1">ECLA1</strain>
    </source>
</reference>
<sequence>MIKSGPDLFAQLPYSGKLTGDRFFVVRLQESNFDLGKATECRASLRLCCDKVPKTSAKTLRHMIGALLFAEGGITI</sequence>
<keyword evidence="2" id="KW-1185">Reference proteome</keyword>
<dbReference type="AlphaFoldDB" id="A0AAE1D6I4"/>
<dbReference type="EMBL" id="JAWDGP010005161">
    <property type="protein sequence ID" value="KAK3759181.1"/>
    <property type="molecule type" value="Genomic_DNA"/>
</dbReference>
<dbReference type="Proteomes" id="UP001283361">
    <property type="component" value="Unassembled WGS sequence"/>
</dbReference>
<evidence type="ECO:0000313" key="1">
    <source>
        <dbReference type="EMBL" id="KAK3759181.1"/>
    </source>
</evidence>
<protein>
    <submittedName>
        <fullName evidence="1">Uncharacterized protein</fullName>
    </submittedName>
</protein>
<comment type="caution">
    <text evidence="1">The sequence shown here is derived from an EMBL/GenBank/DDBJ whole genome shotgun (WGS) entry which is preliminary data.</text>
</comment>